<name>A0A8J2YI95_9BACL</name>
<sequence>MKNISFSNFFIAAIFIFSGGWLLFWSLGLVHIDFGTLFGGGIAAIIFIYGLWSIFGPLMRRRNPQWFLGLLSSAYGGLLLADDFGLLHFQWTDIWKLWPIVLIYIGIEMIGPFRVRRKADKEKLSEKKAHDQWAHKGASVFNIVRESSFTEPNWSVEPMTLRSFVGDLEFDFTKAFIPDRETDIYLSGFVGDIDVIIPEDVAFMIRGEANIVDLTIGDYEQNGVGRRELFFKTPDFDAATRRIVLDISYKILDLNVDRV</sequence>
<keyword evidence="1" id="KW-1133">Transmembrane helix</keyword>
<keyword evidence="1" id="KW-0472">Membrane</keyword>
<reference evidence="4" key="2">
    <citation type="submission" date="2020-09" db="EMBL/GenBank/DDBJ databases">
        <authorList>
            <person name="Sun Q."/>
            <person name="Zhou Y."/>
        </authorList>
    </citation>
    <scope>NUCLEOTIDE SEQUENCE</scope>
    <source>
        <strain evidence="4">CGMCC 1.15371</strain>
    </source>
</reference>
<proteinExistence type="predicted"/>
<dbReference type="RefSeq" id="WP_188694171.1">
    <property type="nucleotide sequence ID" value="NZ_BMIR01000010.1"/>
</dbReference>
<dbReference type="AlphaFoldDB" id="A0A8J2YI95"/>
<feature type="transmembrane region" description="Helical" evidence="1">
    <location>
        <begin position="34"/>
        <end position="55"/>
    </location>
</feature>
<evidence type="ECO:0000313" key="5">
    <source>
        <dbReference type="Proteomes" id="UP000628775"/>
    </source>
</evidence>
<protein>
    <recommendedName>
        <fullName evidence="6">Cell wall-active antibiotics response LiaF-like C-terminal domain-containing protein</fullName>
    </recommendedName>
</protein>
<feature type="domain" description="LiaI-LiaF-like transmembrane region" evidence="3">
    <location>
        <begin position="66"/>
        <end position="110"/>
    </location>
</feature>
<keyword evidence="5" id="KW-1185">Reference proteome</keyword>
<evidence type="ECO:0000259" key="3">
    <source>
        <dbReference type="Pfam" id="PF18917"/>
    </source>
</evidence>
<feature type="transmembrane region" description="Helical" evidence="1">
    <location>
        <begin position="97"/>
        <end position="115"/>
    </location>
</feature>
<feature type="transmembrane region" description="Helical" evidence="1">
    <location>
        <begin position="67"/>
        <end position="91"/>
    </location>
</feature>
<evidence type="ECO:0000256" key="1">
    <source>
        <dbReference type="SAM" id="Phobius"/>
    </source>
</evidence>
<evidence type="ECO:0008006" key="6">
    <source>
        <dbReference type="Google" id="ProtNLM"/>
    </source>
</evidence>
<dbReference type="Pfam" id="PF09922">
    <property type="entry name" value="LiaF-like_C"/>
    <property type="match status" value="1"/>
</dbReference>
<keyword evidence="1" id="KW-0812">Transmembrane</keyword>
<comment type="caution">
    <text evidence="4">The sequence shown here is derived from an EMBL/GenBank/DDBJ whole genome shotgun (WGS) entry which is preliminary data.</text>
</comment>
<dbReference type="NCBIfam" id="NF040535">
    <property type="entry name" value="LiaF_C_term"/>
    <property type="match status" value="1"/>
</dbReference>
<dbReference type="InterPro" id="IPR024425">
    <property type="entry name" value="LiaF-like_C"/>
</dbReference>
<dbReference type="Proteomes" id="UP000628775">
    <property type="component" value="Unassembled WGS sequence"/>
</dbReference>
<dbReference type="EMBL" id="BMIR01000010">
    <property type="protein sequence ID" value="GGE44538.1"/>
    <property type="molecule type" value="Genomic_DNA"/>
</dbReference>
<evidence type="ECO:0000313" key="4">
    <source>
        <dbReference type="EMBL" id="GGE44538.1"/>
    </source>
</evidence>
<accession>A0A8J2YI95</accession>
<gene>
    <name evidence="4" type="ORF">GCM10011391_24160</name>
</gene>
<dbReference type="InterPro" id="IPR047793">
    <property type="entry name" value="LiaF_C"/>
</dbReference>
<feature type="domain" description="Cell wall-active antibiotics response LiaF-like C-terminal" evidence="2">
    <location>
        <begin position="148"/>
        <end position="256"/>
    </location>
</feature>
<feature type="transmembrane region" description="Helical" evidence="1">
    <location>
        <begin position="9"/>
        <end position="28"/>
    </location>
</feature>
<dbReference type="InterPro" id="IPR043726">
    <property type="entry name" value="LiaI-LiaF-like_TM1"/>
</dbReference>
<evidence type="ECO:0000259" key="2">
    <source>
        <dbReference type="Pfam" id="PF09922"/>
    </source>
</evidence>
<organism evidence="4 5">
    <name type="scientific">Pullulanibacillus camelliae</name>
    <dbReference type="NCBI Taxonomy" id="1707096"/>
    <lineage>
        <taxon>Bacteria</taxon>
        <taxon>Bacillati</taxon>
        <taxon>Bacillota</taxon>
        <taxon>Bacilli</taxon>
        <taxon>Bacillales</taxon>
        <taxon>Sporolactobacillaceae</taxon>
        <taxon>Pullulanibacillus</taxon>
    </lineage>
</organism>
<reference evidence="4" key="1">
    <citation type="journal article" date="2014" name="Int. J. Syst. Evol. Microbiol.">
        <title>Complete genome sequence of Corynebacterium casei LMG S-19264T (=DSM 44701T), isolated from a smear-ripened cheese.</title>
        <authorList>
            <consortium name="US DOE Joint Genome Institute (JGI-PGF)"/>
            <person name="Walter F."/>
            <person name="Albersmeier A."/>
            <person name="Kalinowski J."/>
            <person name="Ruckert C."/>
        </authorList>
    </citation>
    <scope>NUCLEOTIDE SEQUENCE</scope>
    <source>
        <strain evidence="4">CGMCC 1.15371</strain>
    </source>
</reference>
<dbReference type="Pfam" id="PF18917">
    <property type="entry name" value="LiaI-LiaF-like_TM1"/>
    <property type="match status" value="1"/>
</dbReference>